<feature type="binding site" evidence="12">
    <location>
        <position position="301"/>
    </location>
    <ligand>
        <name>ATP</name>
        <dbReference type="ChEBI" id="CHEBI:30616"/>
    </ligand>
</feature>
<dbReference type="InterPro" id="IPR015824">
    <property type="entry name" value="Phosphoglycerate_kinase_N"/>
</dbReference>
<dbReference type="PROSITE" id="PS00111">
    <property type="entry name" value="PGLYCERATE_KINASE"/>
    <property type="match status" value="1"/>
</dbReference>
<accession>A0AAJ5NMQ0</accession>
<feature type="binding site" evidence="13">
    <location>
        <position position="161"/>
    </location>
    <ligand>
        <name>(2R)-3-phosphoglycerate</name>
        <dbReference type="ChEBI" id="CHEBI:58272"/>
    </ligand>
</feature>
<feature type="binding site" evidence="12 14">
    <location>
        <position position="332"/>
    </location>
    <ligand>
        <name>ATP</name>
        <dbReference type="ChEBI" id="CHEBI:30616"/>
    </ligand>
</feature>
<dbReference type="InterPro" id="IPR001576">
    <property type="entry name" value="Phosphoglycerate_kinase"/>
</dbReference>
<evidence type="ECO:0000256" key="11">
    <source>
        <dbReference type="ARBA" id="ARBA00023152"/>
    </source>
</evidence>
<feature type="binding site" evidence="12 14">
    <location>
        <position position="212"/>
    </location>
    <ligand>
        <name>ATP</name>
        <dbReference type="ChEBI" id="CHEBI:30616"/>
    </ligand>
</feature>
<keyword evidence="18" id="KW-1185">Reference proteome</keyword>
<evidence type="ECO:0000256" key="14">
    <source>
        <dbReference type="PIRSR" id="PIRSR000724-2"/>
    </source>
</evidence>
<evidence type="ECO:0000313" key="17">
    <source>
        <dbReference type="EMBL" id="VEU62083.1"/>
    </source>
</evidence>
<evidence type="ECO:0000256" key="7">
    <source>
        <dbReference type="ARBA" id="ARBA00022679"/>
    </source>
</evidence>
<dbReference type="GO" id="GO:0006096">
    <property type="term" value="P:glycolytic process"/>
    <property type="evidence" value="ECO:0007669"/>
    <property type="project" value="UniProtKB-UniRule"/>
</dbReference>
<dbReference type="GO" id="GO:0043531">
    <property type="term" value="F:ADP binding"/>
    <property type="evidence" value="ECO:0007669"/>
    <property type="project" value="TreeGrafter"/>
</dbReference>
<keyword evidence="8 12" id="KW-0547">Nucleotide-binding</keyword>
<dbReference type="GO" id="GO:0005829">
    <property type="term" value="C:cytosol"/>
    <property type="evidence" value="ECO:0007669"/>
    <property type="project" value="TreeGrafter"/>
</dbReference>
<dbReference type="EMBL" id="LR214971">
    <property type="protein sequence ID" value="VEU62083.1"/>
    <property type="molecule type" value="Genomic_DNA"/>
</dbReference>
<dbReference type="Gene3D" id="3.40.50.1260">
    <property type="entry name" value="Phosphoglycerate kinase, N-terminal domain"/>
    <property type="match status" value="2"/>
</dbReference>
<gene>
    <name evidence="12 17" type="primary">pgk</name>
    <name evidence="16" type="ORF">CSW10_02570</name>
    <name evidence="17" type="ORF">NCTC10125_00529</name>
</gene>
<keyword evidence="11 12" id="KW-0324">Glycolysis</keyword>
<evidence type="ECO:0000313" key="19">
    <source>
        <dbReference type="Proteomes" id="UP000289629"/>
    </source>
</evidence>
<organism evidence="17 19">
    <name type="scientific">Mesomycoplasma dispar</name>
    <dbReference type="NCBI Taxonomy" id="86660"/>
    <lineage>
        <taxon>Bacteria</taxon>
        <taxon>Bacillati</taxon>
        <taxon>Mycoplasmatota</taxon>
        <taxon>Mycoplasmoidales</taxon>
        <taxon>Metamycoplasmataceae</taxon>
        <taxon>Mesomycoplasma</taxon>
    </lineage>
</organism>
<evidence type="ECO:0000256" key="5">
    <source>
        <dbReference type="ARBA" id="ARBA00016471"/>
    </source>
</evidence>
<evidence type="ECO:0000256" key="8">
    <source>
        <dbReference type="ARBA" id="ARBA00022741"/>
    </source>
</evidence>
<keyword evidence="7 12" id="KW-0808">Transferase</keyword>
<comment type="pathway">
    <text evidence="3 12">Carbohydrate degradation; glycolysis; pyruvate from D-glyceraldehyde 3-phosphate: step 2/5.</text>
</comment>
<feature type="binding site" evidence="12">
    <location>
        <position position="124"/>
    </location>
    <ligand>
        <name>substrate</name>
    </ligand>
</feature>
<evidence type="ECO:0000313" key="18">
    <source>
        <dbReference type="Proteomes" id="UP000224629"/>
    </source>
</evidence>
<dbReference type="GO" id="GO:0005524">
    <property type="term" value="F:ATP binding"/>
    <property type="evidence" value="ECO:0007669"/>
    <property type="project" value="UniProtKB-KW"/>
</dbReference>
<dbReference type="EMBL" id="CP024161">
    <property type="protein sequence ID" value="ATP59798.1"/>
    <property type="molecule type" value="Genomic_DNA"/>
</dbReference>
<dbReference type="Pfam" id="PF00162">
    <property type="entry name" value="PGK"/>
    <property type="match status" value="1"/>
</dbReference>
<keyword evidence="9 12" id="KW-0418">Kinase</keyword>
<proteinExistence type="inferred from homology"/>
<reference evidence="17 19" key="2">
    <citation type="submission" date="2019-01" db="EMBL/GenBank/DDBJ databases">
        <authorList>
            <consortium name="Pathogen Informatics"/>
        </authorList>
    </citation>
    <scope>NUCLEOTIDE SEQUENCE [LARGE SCALE GENOMIC DNA]</scope>
    <source>
        <strain evidence="17 19">NCTC10125</strain>
    </source>
</reference>
<dbReference type="PIRSF" id="PIRSF000724">
    <property type="entry name" value="Pgk"/>
    <property type="match status" value="1"/>
</dbReference>
<protein>
    <recommendedName>
        <fullName evidence="5 12">Phosphoglycerate kinase</fullName>
        <ecNumber evidence="4 12">2.7.2.3</ecNumber>
    </recommendedName>
</protein>
<dbReference type="SUPFAM" id="SSF53748">
    <property type="entry name" value="Phosphoglycerate kinase"/>
    <property type="match status" value="1"/>
</dbReference>
<feature type="binding site" evidence="12">
    <location>
        <position position="41"/>
    </location>
    <ligand>
        <name>substrate</name>
    </ligand>
</feature>
<evidence type="ECO:0000256" key="15">
    <source>
        <dbReference type="RuleBase" id="RU000532"/>
    </source>
</evidence>
<evidence type="ECO:0000256" key="1">
    <source>
        <dbReference type="ARBA" id="ARBA00000642"/>
    </source>
</evidence>
<dbReference type="InterPro" id="IPR015911">
    <property type="entry name" value="Phosphoglycerate_kinase_CS"/>
</dbReference>
<dbReference type="KEGG" id="mds:MDIS_02805"/>
<comment type="catalytic activity">
    <reaction evidence="1 12 15">
        <text>(2R)-3-phosphoglycerate + ATP = (2R)-3-phospho-glyceroyl phosphate + ADP</text>
        <dbReference type="Rhea" id="RHEA:14801"/>
        <dbReference type="ChEBI" id="CHEBI:30616"/>
        <dbReference type="ChEBI" id="CHEBI:57604"/>
        <dbReference type="ChEBI" id="CHEBI:58272"/>
        <dbReference type="ChEBI" id="CHEBI:456216"/>
        <dbReference type="EC" id="2.7.2.3"/>
    </reaction>
</comment>
<feature type="binding site" evidence="12 14">
    <location>
        <begin position="359"/>
        <end position="362"/>
    </location>
    <ligand>
        <name>ATP</name>
        <dbReference type="ChEBI" id="CHEBI:30616"/>
    </ligand>
</feature>
<dbReference type="InterPro" id="IPR036043">
    <property type="entry name" value="Phosphoglycerate_kinase_sf"/>
</dbReference>
<keyword evidence="10 12" id="KW-0067">ATP-binding</keyword>
<comment type="subcellular location">
    <subcellularLocation>
        <location evidence="2 12">Cytoplasm</location>
    </subcellularLocation>
</comment>
<dbReference type="HAMAP" id="MF_00145">
    <property type="entry name" value="Phosphoglyc_kinase"/>
    <property type="match status" value="1"/>
</dbReference>
<evidence type="ECO:0000313" key="16">
    <source>
        <dbReference type="EMBL" id="ATP59798.1"/>
    </source>
</evidence>
<evidence type="ECO:0000256" key="13">
    <source>
        <dbReference type="PIRSR" id="PIRSR000724-1"/>
    </source>
</evidence>
<dbReference type="AlphaFoldDB" id="A0AAJ5NMQ0"/>
<feature type="binding site" evidence="12">
    <location>
        <position position="161"/>
    </location>
    <ligand>
        <name>substrate</name>
    </ligand>
</feature>
<dbReference type="Proteomes" id="UP000289629">
    <property type="component" value="Chromosome"/>
</dbReference>
<evidence type="ECO:0000256" key="3">
    <source>
        <dbReference type="ARBA" id="ARBA00004838"/>
    </source>
</evidence>
<evidence type="ECO:0000256" key="9">
    <source>
        <dbReference type="ARBA" id="ARBA00022777"/>
    </source>
</evidence>
<evidence type="ECO:0000256" key="2">
    <source>
        <dbReference type="ARBA" id="ARBA00004496"/>
    </source>
</evidence>
<dbReference type="FunFam" id="3.40.50.1260:FF:000001">
    <property type="entry name" value="Phosphoglycerate kinase"/>
    <property type="match status" value="1"/>
</dbReference>
<feature type="binding site" evidence="12 13">
    <location>
        <begin position="26"/>
        <end position="28"/>
    </location>
    <ligand>
        <name>substrate</name>
    </ligand>
</feature>
<evidence type="ECO:0000256" key="12">
    <source>
        <dbReference type="HAMAP-Rule" id="MF_00145"/>
    </source>
</evidence>
<comment type="similarity">
    <text evidence="12 15">Belongs to the phosphoglycerate kinase family.</text>
</comment>
<evidence type="ECO:0000256" key="4">
    <source>
        <dbReference type="ARBA" id="ARBA00013061"/>
    </source>
</evidence>
<dbReference type="GO" id="GO:0004618">
    <property type="term" value="F:phosphoglycerate kinase activity"/>
    <property type="evidence" value="ECO:0007669"/>
    <property type="project" value="UniProtKB-UniRule"/>
</dbReference>
<feature type="binding site" evidence="13">
    <location>
        <position position="124"/>
    </location>
    <ligand>
        <name>(2R)-3-phosphoglycerate</name>
        <dbReference type="ChEBI" id="CHEBI:58272"/>
    </ligand>
</feature>
<keyword evidence="6 12" id="KW-0963">Cytoplasm</keyword>
<dbReference type="PANTHER" id="PTHR11406:SF23">
    <property type="entry name" value="PHOSPHOGLYCERATE KINASE 1, CHLOROPLASTIC-RELATED"/>
    <property type="match status" value="1"/>
</dbReference>
<feature type="binding site" evidence="13">
    <location>
        <position position="41"/>
    </location>
    <ligand>
        <name>(2R)-3-phosphoglycerate</name>
        <dbReference type="ChEBI" id="CHEBI:58272"/>
    </ligand>
</feature>
<dbReference type="GO" id="GO:0006094">
    <property type="term" value="P:gluconeogenesis"/>
    <property type="evidence" value="ECO:0007669"/>
    <property type="project" value="TreeGrafter"/>
</dbReference>
<reference evidence="16 18" key="1">
    <citation type="submission" date="2017-10" db="EMBL/GenBank/DDBJ databases">
        <title>Genome-wide analysis of the first isolated strain mycoplasma dispar GS01.</title>
        <authorList>
            <person name="Hao H."/>
            <person name="Chen S."/>
            <person name="Zhao P."/>
            <person name="Chu Y."/>
            <person name="Liu Y."/>
        </authorList>
    </citation>
    <scope>NUCLEOTIDE SEQUENCE [LARGE SCALE GENOMIC DNA]</scope>
    <source>
        <strain evidence="16 18">GS01</strain>
    </source>
</reference>
<dbReference type="EC" id="2.7.2.3" evidence="4 12"/>
<name>A0AAJ5NMQ0_9BACT</name>
<dbReference type="RefSeq" id="WP_044635519.1">
    <property type="nucleotide sequence ID" value="NZ_CP007229.1"/>
</dbReference>
<dbReference type="Proteomes" id="UP000224629">
    <property type="component" value="Chromosome"/>
</dbReference>
<dbReference type="FunFam" id="3.40.50.1260:FF:000008">
    <property type="entry name" value="Phosphoglycerate kinase"/>
    <property type="match status" value="1"/>
</dbReference>
<evidence type="ECO:0000256" key="6">
    <source>
        <dbReference type="ARBA" id="ARBA00022490"/>
    </source>
</evidence>
<dbReference type="PRINTS" id="PR00477">
    <property type="entry name" value="PHGLYCKINASE"/>
</dbReference>
<sequence>MIPVYKSKKFIDEIDFLNKKVILRVDFNVPIIDGEITSTKRIVASLKTIEKIVNDGGKLIILSHLGRIKSESDLEKKSLRLVGEKLAEILGKDVKFIAKNRGEEVENAIEELQNGEILLLENTRFQDLNNKAESKNDPELGQYWASLADVFINDAFGTLHRAHASNVGIATYIKESAIGYLVKEELDALSKLIFEPEKPFYAIIGGAKISDKIGIISALLEKADKVLIGGGMGYTFKKALGFKIGLSICEDDKLDLARELLEKYPDKLVLAVDAALAAEFADVSPIYNDENPLEIPDHLEGMDIGPLTIKLFESQLKDAKTVLWNGTLGVAEFKNFAKGTREIAKIIAKLENCYSVIGGGDSVAAIEAENLVNSFSHISTGGGASISFIEKGDLIGLGPIQEKEIK</sequence>
<evidence type="ECO:0000256" key="10">
    <source>
        <dbReference type="ARBA" id="ARBA00022840"/>
    </source>
</evidence>
<feature type="binding site" evidence="12 13">
    <location>
        <begin position="64"/>
        <end position="67"/>
    </location>
    <ligand>
        <name>substrate</name>
    </ligand>
</feature>
<dbReference type="PANTHER" id="PTHR11406">
    <property type="entry name" value="PHOSPHOGLYCERATE KINASE"/>
    <property type="match status" value="1"/>
</dbReference>
<comment type="subunit">
    <text evidence="12">Monomer.</text>
</comment>